<dbReference type="AlphaFoldDB" id="A0A9X9LFF8"/>
<evidence type="ECO:0000313" key="3">
    <source>
        <dbReference type="Proteomes" id="UP000269945"/>
    </source>
</evidence>
<feature type="chain" id="PRO_5040841066" evidence="1">
    <location>
        <begin position="22"/>
        <end position="61"/>
    </location>
</feature>
<reference evidence="2 3" key="1">
    <citation type="submission" date="2018-10" db="EMBL/GenBank/DDBJ databases">
        <authorList>
            <person name="Ekblom R."/>
            <person name="Jareborg N."/>
        </authorList>
    </citation>
    <scope>NUCLEOTIDE SEQUENCE [LARGE SCALE GENOMIC DNA]</scope>
    <source>
        <tissue evidence="2">Muscle</tissue>
    </source>
</reference>
<dbReference type="EMBL" id="CYRY02002231">
    <property type="protein sequence ID" value="VCW66894.1"/>
    <property type="molecule type" value="Genomic_DNA"/>
</dbReference>
<gene>
    <name evidence="2" type="ORF">BN2614_LOCUS1</name>
</gene>
<dbReference type="Proteomes" id="UP000269945">
    <property type="component" value="Unassembled WGS sequence"/>
</dbReference>
<evidence type="ECO:0000256" key="1">
    <source>
        <dbReference type="SAM" id="SignalP"/>
    </source>
</evidence>
<protein>
    <submittedName>
        <fullName evidence="2">Uncharacterized protein</fullName>
    </submittedName>
</protein>
<comment type="caution">
    <text evidence="2">The sequence shown here is derived from an EMBL/GenBank/DDBJ whole genome shotgun (WGS) entry which is preliminary data.</text>
</comment>
<keyword evidence="3" id="KW-1185">Reference proteome</keyword>
<organism evidence="2 3">
    <name type="scientific">Gulo gulo</name>
    <name type="common">Wolverine</name>
    <name type="synonym">Gluton</name>
    <dbReference type="NCBI Taxonomy" id="48420"/>
    <lineage>
        <taxon>Eukaryota</taxon>
        <taxon>Metazoa</taxon>
        <taxon>Chordata</taxon>
        <taxon>Craniata</taxon>
        <taxon>Vertebrata</taxon>
        <taxon>Euteleostomi</taxon>
        <taxon>Mammalia</taxon>
        <taxon>Eutheria</taxon>
        <taxon>Laurasiatheria</taxon>
        <taxon>Carnivora</taxon>
        <taxon>Caniformia</taxon>
        <taxon>Musteloidea</taxon>
        <taxon>Mustelidae</taxon>
        <taxon>Guloninae</taxon>
        <taxon>Gulo</taxon>
    </lineage>
</organism>
<keyword evidence="1" id="KW-0732">Signal</keyword>
<feature type="signal peptide" evidence="1">
    <location>
        <begin position="1"/>
        <end position="21"/>
    </location>
</feature>
<feature type="non-terminal residue" evidence="2">
    <location>
        <position position="61"/>
    </location>
</feature>
<evidence type="ECO:0000313" key="2">
    <source>
        <dbReference type="EMBL" id="VCW66894.1"/>
    </source>
</evidence>
<sequence length="61" mass="7009">MHNCLIWKVLVKSSLQPLLEALTLQWTTTDSRGLCVHFFKGGFSLNQRKDHSAQPLSRLQE</sequence>
<accession>A0A9X9LFF8</accession>
<name>A0A9X9LFF8_GULGU</name>
<proteinExistence type="predicted"/>